<dbReference type="SUPFAM" id="SSF54631">
    <property type="entry name" value="CBS-domain pair"/>
    <property type="match status" value="1"/>
</dbReference>
<feature type="transmembrane region" description="Helical" evidence="9">
    <location>
        <begin position="421"/>
        <end position="444"/>
    </location>
</feature>
<dbReference type="InterPro" id="IPR036739">
    <property type="entry name" value="SLC41_membr_dom_sf"/>
</dbReference>
<organism evidence="12 13">
    <name type="scientific">Siminovitchia terrae</name>
    <name type="common">Bacillus terrae</name>
    <dbReference type="NCBI Taxonomy" id="1914933"/>
    <lineage>
        <taxon>Bacteria</taxon>
        <taxon>Bacillati</taxon>
        <taxon>Bacillota</taxon>
        <taxon>Bacilli</taxon>
        <taxon>Bacillales</taxon>
        <taxon>Bacillaceae</taxon>
        <taxon>Siminovitchia</taxon>
    </lineage>
</organism>
<comment type="subunit">
    <text evidence="9">Homodimer.</text>
</comment>
<comment type="subcellular location">
    <subcellularLocation>
        <location evidence="9">Cell membrane</location>
        <topology evidence="9">Multi-pass membrane protein</topology>
    </subcellularLocation>
    <subcellularLocation>
        <location evidence="1">Membrane</location>
        <topology evidence="1">Multi-pass membrane protein</topology>
    </subcellularLocation>
</comment>
<keyword evidence="5 9" id="KW-0460">Magnesium</keyword>
<dbReference type="Pfam" id="PF03448">
    <property type="entry name" value="MgtE_N"/>
    <property type="match status" value="1"/>
</dbReference>
<dbReference type="RefSeq" id="WP_120118634.1">
    <property type="nucleotide sequence ID" value="NZ_BORI01000006.1"/>
</dbReference>
<feature type="transmembrane region" description="Helical" evidence="9">
    <location>
        <begin position="360"/>
        <end position="380"/>
    </location>
</feature>
<evidence type="ECO:0000256" key="7">
    <source>
        <dbReference type="ARBA" id="ARBA00023136"/>
    </source>
</evidence>
<feature type="domain" description="CBS" evidence="10">
    <location>
        <begin position="140"/>
        <end position="202"/>
    </location>
</feature>
<dbReference type="InterPro" id="IPR046342">
    <property type="entry name" value="CBS_dom_sf"/>
</dbReference>
<dbReference type="Gene3D" id="1.10.357.20">
    <property type="entry name" value="SLC41 divalent cation transporters, integral membrane domain"/>
    <property type="match status" value="1"/>
</dbReference>
<dbReference type="Proteomes" id="UP000680670">
    <property type="component" value="Unassembled WGS sequence"/>
</dbReference>
<dbReference type="GO" id="GO:0015095">
    <property type="term" value="F:magnesium ion transmembrane transporter activity"/>
    <property type="evidence" value="ECO:0007669"/>
    <property type="project" value="UniProtKB-UniRule"/>
</dbReference>
<evidence type="ECO:0000256" key="2">
    <source>
        <dbReference type="ARBA" id="ARBA00009749"/>
    </source>
</evidence>
<keyword evidence="7 9" id="KW-0472">Membrane</keyword>
<dbReference type="AlphaFoldDB" id="A0A429X3H9"/>
<evidence type="ECO:0000313" key="13">
    <source>
        <dbReference type="Proteomes" id="UP000287296"/>
    </source>
</evidence>
<evidence type="ECO:0000256" key="4">
    <source>
        <dbReference type="ARBA" id="ARBA00022692"/>
    </source>
</evidence>
<evidence type="ECO:0000313" key="11">
    <source>
        <dbReference type="EMBL" id="GIN95016.1"/>
    </source>
</evidence>
<dbReference type="SUPFAM" id="SSF161093">
    <property type="entry name" value="MgtE membrane domain-like"/>
    <property type="match status" value="1"/>
</dbReference>
<evidence type="ECO:0000313" key="12">
    <source>
        <dbReference type="EMBL" id="RST57932.1"/>
    </source>
</evidence>
<reference evidence="11 14" key="2">
    <citation type="submission" date="2021-03" db="EMBL/GenBank/DDBJ databases">
        <title>Antimicrobial resistance genes in bacteria isolated from Japanese honey, and their potential for conferring macrolide and lincosamide resistance in the American foulbrood pathogen Paenibacillus larvae.</title>
        <authorList>
            <person name="Okamoto M."/>
            <person name="Kumagai M."/>
            <person name="Kanamori H."/>
            <person name="Takamatsu D."/>
        </authorList>
    </citation>
    <scope>NUCLEOTIDE SEQUENCE [LARGE SCALE GENOMIC DNA]</scope>
    <source>
        <strain evidence="11 14">J6TS1</strain>
    </source>
</reference>
<reference evidence="12 13" key="1">
    <citation type="submission" date="2018-12" db="EMBL/GenBank/DDBJ databases">
        <authorList>
            <person name="Sun L."/>
            <person name="Chen Z."/>
        </authorList>
    </citation>
    <scope>NUCLEOTIDE SEQUENCE [LARGE SCALE GENOMIC DNA]</scope>
    <source>
        <strain evidence="12 13">LMG 29736</strain>
    </source>
</reference>
<feature type="transmembrane region" description="Helical" evidence="9">
    <location>
        <begin position="289"/>
        <end position="307"/>
    </location>
</feature>
<evidence type="ECO:0000256" key="6">
    <source>
        <dbReference type="ARBA" id="ARBA00022989"/>
    </source>
</evidence>
<comment type="function">
    <text evidence="9">Acts as a magnesium transporter.</text>
</comment>
<dbReference type="OrthoDB" id="9790355at2"/>
<evidence type="ECO:0000259" key="10">
    <source>
        <dbReference type="PROSITE" id="PS51371"/>
    </source>
</evidence>
<feature type="transmembrane region" description="Helical" evidence="9">
    <location>
        <begin position="313"/>
        <end position="339"/>
    </location>
</feature>
<keyword evidence="9" id="KW-1003">Cell membrane</keyword>
<dbReference type="SMART" id="SM00924">
    <property type="entry name" value="MgtE_N"/>
    <property type="match status" value="1"/>
</dbReference>
<evidence type="ECO:0000256" key="5">
    <source>
        <dbReference type="ARBA" id="ARBA00022842"/>
    </source>
</evidence>
<keyword evidence="3 9" id="KW-0813">Transport</keyword>
<dbReference type="PROSITE" id="PS51371">
    <property type="entry name" value="CBS"/>
    <property type="match status" value="2"/>
</dbReference>
<accession>A0A429X3H9</accession>
<feature type="transmembrane region" description="Helical" evidence="9">
    <location>
        <begin position="386"/>
        <end position="409"/>
    </location>
</feature>
<dbReference type="EMBL" id="QYTW02000026">
    <property type="protein sequence ID" value="RST57932.1"/>
    <property type="molecule type" value="Genomic_DNA"/>
</dbReference>
<dbReference type="EMBL" id="BORJ01000001">
    <property type="protein sequence ID" value="GIN95016.1"/>
    <property type="molecule type" value="Genomic_DNA"/>
</dbReference>
<dbReference type="Pfam" id="PF00571">
    <property type="entry name" value="CBS"/>
    <property type="match status" value="2"/>
</dbReference>
<evidence type="ECO:0000313" key="14">
    <source>
        <dbReference type="Proteomes" id="UP000680670"/>
    </source>
</evidence>
<dbReference type="SUPFAM" id="SSF158791">
    <property type="entry name" value="MgtE N-terminal domain-like"/>
    <property type="match status" value="1"/>
</dbReference>
<keyword evidence="6 9" id="KW-1133">Transmembrane helix</keyword>
<keyword evidence="4 9" id="KW-0812">Transmembrane</keyword>
<dbReference type="NCBIfam" id="TIGR00400">
    <property type="entry name" value="mgtE"/>
    <property type="match status" value="1"/>
</dbReference>
<comment type="similarity">
    <text evidence="2 9">Belongs to the SLC41A transporter family.</text>
</comment>
<dbReference type="InterPro" id="IPR006669">
    <property type="entry name" value="MgtE_transporter"/>
</dbReference>
<dbReference type="InterPro" id="IPR038076">
    <property type="entry name" value="MgtE_N_sf"/>
</dbReference>
<comment type="caution">
    <text evidence="12">The sequence shown here is derived from an EMBL/GenBank/DDBJ whole genome shotgun (WGS) entry which is preliminary data.</text>
</comment>
<evidence type="ECO:0000256" key="1">
    <source>
        <dbReference type="ARBA" id="ARBA00004141"/>
    </source>
</evidence>
<dbReference type="GO" id="GO:0046872">
    <property type="term" value="F:metal ion binding"/>
    <property type="evidence" value="ECO:0007669"/>
    <property type="project" value="UniProtKB-KW"/>
</dbReference>
<keyword evidence="9" id="KW-0479">Metal-binding</keyword>
<evidence type="ECO:0000256" key="3">
    <source>
        <dbReference type="ARBA" id="ARBA00022448"/>
    </source>
</evidence>
<proteinExistence type="inferred from homology"/>
<feature type="domain" description="CBS" evidence="10">
    <location>
        <begin position="204"/>
        <end position="260"/>
    </location>
</feature>
<dbReference type="Proteomes" id="UP000287296">
    <property type="component" value="Unassembled WGS sequence"/>
</dbReference>
<dbReference type="InterPro" id="IPR006667">
    <property type="entry name" value="SLC41_membr_dom"/>
</dbReference>
<keyword evidence="8" id="KW-0129">CBS domain</keyword>
<dbReference type="Pfam" id="PF01769">
    <property type="entry name" value="MgtE"/>
    <property type="match status" value="1"/>
</dbReference>
<dbReference type="Gene3D" id="3.10.580.10">
    <property type="entry name" value="CBS-domain"/>
    <property type="match status" value="1"/>
</dbReference>
<gene>
    <name evidence="12" type="primary">mgtE</name>
    <name evidence="11" type="synonym">mgtE_1</name>
    <name evidence="12" type="ORF">D5F11_020105</name>
    <name evidence="11" type="ORF">J6TS1_08860</name>
</gene>
<dbReference type="CDD" id="cd04606">
    <property type="entry name" value="CBS_pair_Mg_transporter"/>
    <property type="match status" value="1"/>
</dbReference>
<name>A0A429X3H9_SIMTE</name>
<dbReference type="InterPro" id="IPR000644">
    <property type="entry name" value="CBS_dom"/>
</dbReference>
<dbReference type="InterPro" id="IPR006668">
    <property type="entry name" value="Mg_transptr_MgtE_intracell_dom"/>
</dbReference>
<keyword evidence="14" id="KW-1185">Reference proteome</keyword>
<evidence type="ECO:0000256" key="9">
    <source>
        <dbReference type="RuleBase" id="RU362011"/>
    </source>
</evidence>
<protein>
    <recommendedName>
        <fullName evidence="9">Magnesium transporter MgtE</fullName>
    </recommendedName>
</protein>
<dbReference type="PANTHER" id="PTHR43773:SF1">
    <property type="entry name" value="MAGNESIUM TRANSPORTER MGTE"/>
    <property type="match status" value="1"/>
</dbReference>
<dbReference type="SMART" id="SM00116">
    <property type="entry name" value="CBS"/>
    <property type="match status" value="2"/>
</dbReference>
<dbReference type="PANTHER" id="PTHR43773">
    <property type="entry name" value="MAGNESIUM TRANSPORTER MGTE"/>
    <property type="match status" value="1"/>
</dbReference>
<dbReference type="GO" id="GO:0005886">
    <property type="term" value="C:plasma membrane"/>
    <property type="evidence" value="ECO:0007669"/>
    <property type="project" value="UniProtKB-SubCell"/>
</dbReference>
<sequence length="449" mass="50609">MLTIKKWEEYTYYLFLYLKNGDNQRFRSDFFKLHTNNQIDFFNMLNEPNRQLFYHLVRPEEFAPIFSKLEASEQKLIIEELEEKYALKTIEFLPTDEVVDFLSELPKEMSDYYLECMDVRESERIIVHLKYKQGTAGAIMTTEYVTVNPDETVGEVFRRLKIQGKDAETIYYVYVVEGDNRLVGVISLRELVVNDTDITMQSVMKDQIISVRTYTQQEVVIKIIKDYDLLALPVVTLENQLLGIITIDDIIDAYNEETDEDFGKMAAISGAIDLNVSAHSVIKIRLRPLIFLFVLGLIPAVIILSMPKFLEQIALTAIFIPLITGMAGNTGTQSLAVILRGLSKGKINKESFVKLLKRELLTAASVAVICGAVSAIIGYALAEKNILMGMIVGSSTAISLFICTMAGLFIPYAAYKMKMNLAIISGPFIAAISDIIAVIIYIAFICILL</sequence>
<evidence type="ECO:0000256" key="8">
    <source>
        <dbReference type="PROSITE-ProRule" id="PRU00703"/>
    </source>
</evidence>
<dbReference type="Gene3D" id="1.25.60.10">
    <property type="entry name" value="MgtE N-terminal domain-like"/>
    <property type="match status" value="1"/>
</dbReference>